<dbReference type="OrthoDB" id="3229878at2759"/>
<dbReference type="AlphaFoldDB" id="A0A401GU93"/>
<evidence type="ECO:0000313" key="6">
    <source>
        <dbReference type="Proteomes" id="UP000287166"/>
    </source>
</evidence>
<comment type="similarity">
    <text evidence="1">Belongs to the glycosyl hydrolase 5 (cellulase A) family.</text>
</comment>
<dbReference type="PANTHER" id="PTHR31297:SF13">
    <property type="entry name" value="PUTATIVE-RELATED"/>
    <property type="match status" value="1"/>
</dbReference>
<dbReference type="InterPro" id="IPR017853">
    <property type="entry name" value="GH"/>
</dbReference>
<evidence type="ECO:0000256" key="2">
    <source>
        <dbReference type="ARBA" id="ARBA00022801"/>
    </source>
</evidence>
<dbReference type="GO" id="GO:0009986">
    <property type="term" value="C:cell surface"/>
    <property type="evidence" value="ECO:0007669"/>
    <property type="project" value="TreeGrafter"/>
</dbReference>
<keyword evidence="6" id="KW-1185">Reference proteome</keyword>
<evidence type="ECO:0000256" key="3">
    <source>
        <dbReference type="ARBA" id="ARBA00023295"/>
    </source>
</evidence>
<keyword evidence="2" id="KW-0378">Hydrolase</keyword>
<name>A0A401GU93_9APHY</name>
<feature type="domain" description="Glycoside hydrolase family 5" evidence="4">
    <location>
        <begin position="72"/>
        <end position="338"/>
    </location>
</feature>
<dbReference type="InParanoid" id="A0A401GU93"/>
<dbReference type="Gene3D" id="3.20.20.80">
    <property type="entry name" value="Glycosidases"/>
    <property type="match status" value="1"/>
</dbReference>
<dbReference type="PANTHER" id="PTHR31297">
    <property type="entry name" value="GLUCAN ENDO-1,6-BETA-GLUCOSIDASE B"/>
    <property type="match status" value="1"/>
</dbReference>
<dbReference type="SUPFAM" id="SSF51445">
    <property type="entry name" value="(Trans)glycosidases"/>
    <property type="match status" value="1"/>
</dbReference>
<organism evidence="5 6">
    <name type="scientific">Sparassis crispa</name>
    <dbReference type="NCBI Taxonomy" id="139825"/>
    <lineage>
        <taxon>Eukaryota</taxon>
        <taxon>Fungi</taxon>
        <taxon>Dikarya</taxon>
        <taxon>Basidiomycota</taxon>
        <taxon>Agaricomycotina</taxon>
        <taxon>Agaricomycetes</taxon>
        <taxon>Polyporales</taxon>
        <taxon>Sparassidaceae</taxon>
        <taxon>Sparassis</taxon>
    </lineage>
</organism>
<evidence type="ECO:0000313" key="5">
    <source>
        <dbReference type="EMBL" id="GBE85788.1"/>
    </source>
</evidence>
<dbReference type="FunFam" id="3.20.20.80:FF:000130">
    <property type="entry name" value="Endoglucanase C"/>
    <property type="match status" value="1"/>
</dbReference>
<gene>
    <name evidence="5" type="ORF">SCP_0803100</name>
</gene>
<protein>
    <recommendedName>
        <fullName evidence="4">Glycoside hydrolase family 5 domain-containing protein</fullName>
    </recommendedName>
</protein>
<dbReference type="Pfam" id="PF00150">
    <property type="entry name" value="Cellulase"/>
    <property type="match status" value="1"/>
</dbReference>
<evidence type="ECO:0000256" key="1">
    <source>
        <dbReference type="ARBA" id="ARBA00005641"/>
    </source>
</evidence>
<dbReference type="GO" id="GO:0009251">
    <property type="term" value="P:glucan catabolic process"/>
    <property type="evidence" value="ECO:0007669"/>
    <property type="project" value="TreeGrafter"/>
</dbReference>
<accession>A0A401GU93</accession>
<dbReference type="Proteomes" id="UP000287166">
    <property type="component" value="Unassembled WGS sequence"/>
</dbReference>
<dbReference type="GO" id="GO:0008422">
    <property type="term" value="F:beta-glucosidase activity"/>
    <property type="evidence" value="ECO:0007669"/>
    <property type="project" value="TreeGrafter"/>
</dbReference>
<dbReference type="InterPro" id="IPR001547">
    <property type="entry name" value="Glyco_hydro_5"/>
</dbReference>
<keyword evidence="3" id="KW-0326">Glycosidase</keyword>
<proteinExistence type="inferred from homology"/>
<dbReference type="GO" id="GO:0005576">
    <property type="term" value="C:extracellular region"/>
    <property type="evidence" value="ECO:0007669"/>
    <property type="project" value="TreeGrafter"/>
</dbReference>
<reference evidence="5 6" key="1">
    <citation type="journal article" date="2018" name="Sci. Rep.">
        <title>Genome sequence of the cauliflower mushroom Sparassis crispa (Hanabiratake) and its association with beneficial usage.</title>
        <authorList>
            <person name="Kiyama R."/>
            <person name="Furutani Y."/>
            <person name="Kawaguchi K."/>
            <person name="Nakanishi T."/>
        </authorList>
    </citation>
    <scope>NUCLEOTIDE SEQUENCE [LARGE SCALE GENOMIC DNA]</scope>
</reference>
<sequence length="1004" mass="115204">MAYLKISGTKIIDQNGKEVILRGAGLGGWMNMENFTSGYPGCEFQIRAALSGVLGREKAEFFFDKFLEYFFTDADAAFFKSLGLNCIRIAFNYRHFEDDMNPRVLKPEGFKHLDRVIDLCAKHGIYTILDLHAAPGGQNTDWHSDAGTHIANFWIHKDFQDRTVWLWEELAKHYVGNTTIAGYNPLNEPTDPYHTRVIDFYNRVYDAIRKIDPHHALFLDGNTFASDFSCFGDAHKRWENTAYAIHDYSLFGFPMSPESYMSSENQRHRLRRSYEKKREWMDERGLCVWNGEWGPVYARREYEGANTEAVNEERYKVLQDQLTIYNQDRLSWSIWLYKDIGFQGMVYVSRETPYMTLFKDFLAKKHRLAIDAWGADESQIRHIYQPLIDHITKEVPEQYQNLYPWPVWKLDSRVGRLSRNILVSEFLIQEWADHFKGKTEKELDDIAKSFAFENCLHREGLNKILTSNASLVAESRQVSSMGTRGYRVYRYKKRYLVIYNHFDSYPEGLGVEVLHSIPSDPEAFQIWLENMRSMFEARVAELGVDDGQASYDEFISTRQPRNDLFIEWIYEMDLDNLIFHVDSSPLFRLDHMPPTDVFLECISFDHYGERAYAKDTPEEYRYDCNWNAPPPVVSKDTLEVYKSLNATSASIREVLAVQQEFTSRDAAHVRLIEICVGSIMLSVGTSYLRHMERIRDRSEMSEGVVALAMTFMHNAIRPLPLYLSDDEAYRLDVPSKADSKIWWTQTGVCVQLSTHLGDQRNLQAAISTIVAEMMARTDQSGAIYGVVFSVFHCAIVCVDQGAEANVKHTPALQFLPSYYAESPSTPGITALAHLGRSLKFNREDLSFLYHHIFPDFQEETGVLKSPTPSSRFDSMPPELLSKIAGYLVKTEDLLAFALSSERAASVAEYFLRYPHLNSYSLLSEVEDESDLGHIALTAGYFGTAFDGGETTIAVGVDSSHLRTLLTHVHHDEYRDSGSCVIPTYPGLHSNPSSLRYSVMKNLTM</sequence>
<dbReference type="GeneID" id="38782705"/>
<dbReference type="InterPro" id="IPR050386">
    <property type="entry name" value="Glycosyl_hydrolase_5"/>
</dbReference>
<dbReference type="STRING" id="139825.A0A401GU93"/>
<evidence type="ECO:0000259" key="4">
    <source>
        <dbReference type="Pfam" id="PF00150"/>
    </source>
</evidence>
<dbReference type="EMBL" id="BFAD01000008">
    <property type="protein sequence ID" value="GBE85788.1"/>
    <property type="molecule type" value="Genomic_DNA"/>
</dbReference>
<dbReference type="RefSeq" id="XP_027616701.1">
    <property type="nucleotide sequence ID" value="XM_027760900.1"/>
</dbReference>
<comment type="caution">
    <text evidence="5">The sequence shown here is derived from an EMBL/GenBank/DDBJ whole genome shotgun (WGS) entry which is preliminary data.</text>
</comment>